<dbReference type="EMBL" id="CP010311">
    <property type="protein sequence ID" value="AJF08016.1"/>
    <property type="molecule type" value="Genomic_DNA"/>
</dbReference>
<dbReference type="CDD" id="cd02570">
    <property type="entry name" value="PseudoU_synth_EcTruA"/>
    <property type="match status" value="1"/>
</dbReference>
<evidence type="ECO:0000256" key="1">
    <source>
        <dbReference type="ARBA" id="ARBA00009375"/>
    </source>
</evidence>
<evidence type="ECO:0000313" key="9">
    <source>
        <dbReference type="EMBL" id="AJF08016.1"/>
    </source>
</evidence>
<comment type="caution">
    <text evidence="4">Lacks conserved residue(s) required for the propagation of feature annotation.</text>
</comment>
<dbReference type="Gene3D" id="3.30.70.580">
    <property type="entry name" value="Pseudouridine synthase I, catalytic domain, N-terminal subdomain"/>
    <property type="match status" value="1"/>
</dbReference>
<dbReference type="STRING" id="483547.GSUB_10875"/>
<gene>
    <name evidence="4" type="primary">truA</name>
    <name evidence="9" type="ORF">GSUB_10875</name>
</gene>
<dbReference type="FunFam" id="3.30.70.580:FF:000001">
    <property type="entry name" value="tRNA pseudouridine synthase A"/>
    <property type="match status" value="1"/>
</dbReference>
<dbReference type="SUPFAM" id="SSF55120">
    <property type="entry name" value="Pseudouridine synthase"/>
    <property type="match status" value="1"/>
</dbReference>
<reference evidence="9 10" key="1">
    <citation type="journal article" date="2015" name="Genome Announc.">
        <title>Genomes of Geoalkalibacter ferrihydriticus Z-0531T and Geoalkalibacter subterraneus Red1T, Two Haloalkaliphilic Metal-Reducing Deltaproteobacteria.</title>
        <authorList>
            <person name="Badalamenti J.P."/>
            <person name="Krajmalnik-Brown R."/>
            <person name="Torres C.I."/>
            <person name="Bond D.R."/>
        </authorList>
    </citation>
    <scope>NUCLEOTIDE SEQUENCE [LARGE SCALE GENOMIC DNA]</scope>
    <source>
        <strain evidence="9 10">Red1</strain>
    </source>
</reference>
<evidence type="ECO:0000256" key="5">
    <source>
        <dbReference type="PIRSR" id="PIRSR001430-1"/>
    </source>
</evidence>
<evidence type="ECO:0000256" key="4">
    <source>
        <dbReference type="HAMAP-Rule" id="MF_00171"/>
    </source>
</evidence>
<dbReference type="HOGENOM" id="CLU_014673_0_1_7"/>
<dbReference type="InterPro" id="IPR001406">
    <property type="entry name" value="PsdUridine_synth_TruA"/>
</dbReference>
<dbReference type="EC" id="5.4.99.12" evidence="4"/>
<protein>
    <recommendedName>
        <fullName evidence="4">tRNA pseudouridine synthase A</fullName>
        <ecNumber evidence="4">5.4.99.12</ecNumber>
    </recommendedName>
    <alternativeName>
        <fullName evidence="4">tRNA pseudouridine(38-40) synthase</fullName>
    </alternativeName>
    <alternativeName>
        <fullName evidence="4">tRNA pseudouridylate synthase I</fullName>
    </alternativeName>
    <alternativeName>
        <fullName evidence="4">tRNA-uridine isomerase I</fullName>
    </alternativeName>
</protein>
<dbReference type="PANTHER" id="PTHR11142">
    <property type="entry name" value="PSEUDOURIDYLATE SYNTHASE"/>
    <property type="match status" value="1"/>
</dbReference>
<evidence type="ECO:0000313" key="10">
    <source>
        <dbReference type="Proteomes" id="UP000035036"/>
    </source>
</evidence>
<dbReference type="Proteomes" id="UP000035036">
    <property type="component" value="Chromosome"/>
</dbReference>
<dbReference type="InterPro" id="IPR020103">
    <property type="entry name" value="PsdUridine_synth_cat_dom_sf"/>
</dbReference>
<dbReference type="InterPro" id="IPR020094">
    <property type="entry name" value="TruA/RsuA/RluB/E/F_N"/>
</dbReference>
<name>A0A0B5FWP3_9BACT</name>
<organism evidence="9 10">
    <name type="scientific">Geoalkalibacter subterraneus</name>
    <dbReference type="NCBI Taxonomy" id="483547"/>
    <lineage>
        <taxon>Bacteria</taxon>
        <taxon>Pseudomonadati</taxon>
        <taxon>Thermodesulfobacteriota</taxon>
        <taxon>Desulfuromonadia</taxon>
        <taxon>Desulfuromonadales</taxon>
        <taxon>Geoalkalibacteraceae</taxon>
        <taxon>Geoalkalibacter</taxon>
    </lineage>
</organism>
<keyword evidence="10" id="KW-1185">Reference proteome</keyword>
<dbReference type="NCBIfam" id="TIGR00071">
    <property type="entry name" value="hisT_truA"/>
    <property type="match status" value="1"/>
</dbReference>
<comment type="similarity">
    <text evidence="1 4 7">Belongs to the tRNA pseudouridine synthase TruA family.</text>
</comment>
<dbReference type="Pfam" id="PF01416">
    <property type="entry name" value="PseudoU_synth_1"/>
    <property type="match status" value="2"/>
</dbReference>
<keyword evidence="2 4" id="KW-0819">tRNA processing</keyword>
<comment type="catalytic activity">
    <reaction evidence="4 7">
        <text>uridine(38/39/40) in tRNA = pseudouridine(38/39/40) in tRNA</text>
        <dbReference type="Rhea" id="RHEA:22376"/>
        <dbReference type="Rhea" id="RHEA-COMP:10085"/>
        <dbReference type="Rhea" id="RHEA-COMP:10087"/>
        <dbReference type="ChEBI" id="CHEBI:65314"/>
        <dbReference type="ChEBI" id="CHEBI:65315"/>
        <dbReference type="EC" id="5.4.99.12"/>
    </reaction>
</comment>
<dbReference type="PIRSF" id="PIRSF001430">
    <property type="entry name" value="tRNA_psdUrid_synth"/>
    <property type="match status" value="1"/>
</dbReference>
<evidence type="ECO:0000256" key="7">
    <source>
        <dbReference type="RuleBase" id="RU003792"/>
    </source>
</evidence>
<feature type="domain" description="Pseudouridine synthase I TruA alpha/beta" evidence="8">
    <location>
        <begin position="9"/>
        <end position="105"/>
    </location>
</feature>
<evidence type="ECO:0000256" key="6">
    <source>
        <dbReference type="PIRSR" id="PIRSR001430-2"/>
    </source>
</evidence>
<dbReference type="AlphaFoldDB" id="A0A0B5FWP3"/>
<keyword evidence="3 4" id="KW-0413">Isomerase</keyword>
<dbReference type="InterPro" id="IPR020097">
    <property type="entry name" value="PsdUridine_synth_TruA_a/b_dom"/>
</dbReference>
<comment type="subunit">
    <text evidence="4">Homodimer.</text>
</comment>
<dbReference type="InterPro" id="IPR020095">
    <property type="entry name" value="PsdUridine_synth_TruA_C"/>
</dbReference>
<evidence type="ECO:0000259" key="8">
    <source>
        <dbReference type="Pfam" id="PF01416"/>
    </source>
</evidence>
<dbReference type="OrthoDB" id="9811823at2"/>
<dbReference type="Gene3D" id="3.30.70.660">
    <property type="entry name" value="Pseudouridine synthase I, catalytic domain, C-terminal subdomain"/>
    <property type="match status" value="1"/>
</dbReference>
<evidence type="ECO:0000256" key="3">
    <source>
        <dbReference type="ARBA" id="ARBA00023235"/>
    </source>
</evidence>
<feature type="domain" description="Pseudouridine synthase I TruA alpha/beta" evidence="8">
    <location>
        <begin position="144"/>
        <end position="246"/>
    </location>
</feature>
<accession>A0A0B5FWP3</accession>
<dbReference type="GO" id="GO:0160147">
    <property type="term" value="F:tRNA pseudouridine(38-40) synthase activity"/>
    <property type="evidence" value="ECO:0007669"/>
    <property type="project" value="UniProtKB-EC"/>
</dbReference>
<dbReference type="KEGG" id="gsb:GSUB_10875"/>
<dbReference type="GO" id="GO:0003723">
    <property type="term" value="F:RNA binding"/>
    <property type="evidence" value="ECO:0007669"/>
    <property type="project" value="InterPro"/>
</dbReference>
<feature type="binding site" evidence="4 6">
    <location>
        <position position="111"/>
    </location>
    <ligand>
        <name>substrate</name>
    </ligand>
</feature>
<comment type="function">
    <text evidence="4">Formation of pseudouridine at positions 38, 39 and 40 in the anticodon stem and loop of transfer RNAs.</text>
</comment>
<dbReference type="GO" id="GO:0031119">
    <property type="term" value="P:tRNA pseudouridine synthesis"/>
    <property type="evidence" value="ECO:0007669"/>
    <property type="project" value="UniProtKB-UniRule"/>
</dbReference>
<evidence type="ECO:0000256" key="2">
    <source>
        <dbReference type="ARBA" id="ARBA00022694"/>
    </source>
</evidence>
<dbReference type="PANTHER" id="PTHR11142:SF0">
    <property type="entry name" value="TRNA PSEUDOURIDINE SYNTHASE-LIKE 1"/>
    <property type="match status" value="1"/>
</dbReference>
<feature type="active site" description="Nucleophile" evidence="4 5">
    <location>
        <position position="53"/>
    </location>
</feature>
<dbReference type="HAMAP" id="MF_00171">
    <property type="entry name" value="TruA"/>
    <property type="match status" value="1"/>
</dbReference>
<proteinExistence type="inferred from homology"/>
<sequence>MTSNIRLLIEYDGTNYVGWQVQANGLSVQQILEEKLWELLGEPVRLISSGRTDAGVHARGMVANFRTSRSLPMRAYREGLNRLLPVDIAVREAHIVHEDFHSRFDARGKWYRYTLYLSPVRSPLARRFSWHLRSELDTGRMRCAAGKFVGQHDFRAFRGAGCGARTTVREIYSVDLLEEPPFLHIDVKGEGFLRNMVRMMAGTLVAVAREKVSLAEFDRLLRGAHGGKAGPTAPAHGLCLMEVWYDERQSS</sequence>